<sequence>MMRLLLILLLFSSQSFALVLPVVVEEKVLKDYQAFVNDRDPLTIDDFAGPKARRSTVEIVLLQQAFMLGGVPVTLEFHTAPVAERIRRMSMLPDYAMAANTIWDSAVGGDGDRLWVSDAVIRQGEFEAGLYTVSTREDLLNAQQPIHIDQLSAVSSSQWVSDWNTLQALPLSNLLNVADWGNMVDMVGRHRVDFLLAPFQVSDDLSFTTRGFQFYPIPKVKIGLTGSRHFILSRQFPESEKLAQALNQGIAILRQKGTIERALIECGFINTKVSSWSKIN</sequence>
<accession>A0A2S3R0Y0</accession>
<dbReference type="KEGG" id="vvl:VV93_v1c31950"/>
<proteinExistence type="predicted"/>
<evidence type="ECO:0000313" key="3">
    <source>
        <dbReference type="Proteomes" id="UP000237466"/>
    </source>
</evidence>
<dbReference type="Proteomes" id="UP000237466">
    <property type="component" value="Unassembled WGS sequence"/>
</dbReference>
<dbReference type="AlphaFoldDB" id="A0A2S3R0Y0"/>
<protein>
    <submittedName>
        <fullName evidence="2">Uncharacterized protein</fullName>
    </submittedName>
</protein>
<dbReference type="EMBL" id="PDGH01000102">
    <property type="protein sequence ID" value="POB46447.1"/>
    <property type="molecule type" value="Genomic_DNA"/>
</dbReference>
<name>A0A2S3R0Y0_VIBVL</name>
<feature type="chain" id="PRO_5015639351" evidence="1">
    <location>
        <begin position="18"/>
        <end position="280"/>
    </location>
</feature>
<keyword evidence="1" id="KW-0732">Signal</keyword>
<evidence type="ECO:0000256" key="1">
    <source>
        <dbReference type="SAM" id="SignalP"/>
    </source>
</evidence>
<comment type="caution">
    <text evidence="2">The sequence shown here is derived from an EMBL/GenBank/DDBJ whole genome shotgun (WGS) entry which is preliminary data.</text>
</comment>
<dbReference type="RefSeq" id="WP_040110479.1">
    <property type="nucleotide sequence ID" value="NZ_CP009262.1"/>
</dbReference>
<evidence type="ECO:0000313" key="2">
    <source>
        <dbReference type="EMBL" id="POB46447.1"/>
    </source>
</evidence>
<reference evidence="2 3" key="1">
    <citation type="journal article" date="2018" name="Front. Microbiol.">
        <title>Phylogeny of Vibrio vulnificus from the Analysis of the Core-Genome: Implications for Intra-Species Taxonomy.</title>
        <authorList>
            <person name="Roig F.J."/>
            <person name="Gonzalez-Candelas F."/>
            <person name="Sanjuan E."/>
            <person name="Fouz B."/>
            <person name="Feil E.J."/>
            <person name="Llorens C."/>
            <person name="Baker-Austin C."/>
            <person name="Oliver J.D."/>
            <person name="Danin-Poleg Y."/>
            <person name="Gibas C.J."/>
            <person name="Kashi Y."/>
            <person name="Gulig P.A."/>
            <person name="Morrison S.S."/>
            <person name="Amaro C."/>
        </authorList>
    </citation>
    <scope>NUCLEOTIDE SEQUENCE [LARGE SCALE GENOMIC DNA]</scope>
    <source>
        <strain evidence="2 3">CECT4608</strain>
    </source>
</reference>
<feature type="signal peptide" evidence="1">
    <location>
        <begin position="1"/>
        <end position="17"/>
    </location>
</feature>
<organism evidence="2 3">
    <name type="scientific">Vibrio vulnificus</name>
    <dbReference type="NCBI Taxonomy" id="672"/>
    <lineage>
        <taxon>Bacteria</taxon>
        <taxon>Pseudomonadati</taxon>
        <taxon>Pseudomonadota</taxon>
        <taxon>Gammaproteobacteria</taxon>
        <taxon>Vibrionales</taxon>
        <taxon>Vibrionaceae</taxon>
        <taxon>Vibrio</taxon>
    </lineage>
</organism>
<gene>
    <name evidence="2" type="ORF">CRN52_14960</name>
</gene>